<gene>
    <name evidence="3" type="ORF">J3R30DRAFT_3580678</name>
    <name evidence="2" type="ORF">J3R30DRAFT_3589732</name>
</gene>
<dbReference type="EMBL" id="JAOTPV010000055">
    <property type="protein sequence ID" value="KAJ4466304.1"/>
    <property type="molecule type" value="Genomic_DNA"/>
</dbReference>
<protein>
    <recommendedName>
        <fullName evidence="5">Secreted protein</fullName>
    </recommendedName>
</protein>
<name>A0A9W8ZTE6_9AGAR</name>
<dbReference type="Proteomes" id="UP001150266">
    <property type="component" value="Unassembled WGS sequence"/>
</dbReference>
<sequence length="70" mass="7818">MRPALAALFSLIFSVQSQRTRMAKHIFSTGNEKEKIPIQRWLTFLFRGGLLAGVVTTFNNAFSACFPVSP</sequence>
<dbReference type="EMBL" id="JAOTPV010000049">
    <property type="protein sequence ID" value="KAJ4467077.1"/>
    <property type="molecule type" value="Genomic_DNA"/>
</dbReference>
<evidence type="ECO:0000313" key="3">
    <source>
        <dbReference type="EMBL" id="KAJ4467077.1"/>
    </source>
</evidence>
<feature type="chain" id="PRO_5041114592" description="Secreted protein" evidence="1">
    <location>
        <begin position="18"/>
        <end position="70"/>
    </location>
</feature>
<evidence type="ECO:0000313" key="2">
    <source>
        <dbReference type="EMBL" id="KAJ4466304.1"/>
    </source>
</evidence>
<evidence type="ECO:0000313" key="4">
    <source>
        <dbReference type="Proteomes" id="UP001150266"/>
    </source>
</evidence>
<feature type="signal peptide" evidence="1">
    <location>
        <begin position="1"/>
        <end position="17"/>
    </location>
</feature>
<comment type="caution">
    <text evidence="2">The sequence shown here is derived from an EMBL/GenBank/DDBJ whole genome shotgun (WGS) entry which is preliminary data.</text>
</comment>
<keyword evidence="4" id="KW-1185">Reference proteome</keyword>
<dbReference type="AlphaFoldDB" id="A0A9W8ZTE6"/>
<accession>A0A9W8ZTE6</accession>
<keyword evidence="1" id="KW-0732">Signal</keyword>
<organism evidence="2 4">
    <name type="scientific">Lentinula aciculospora</name>
    <dbReference type="NCBI Taxonomy" id="153920"/>
    <lineage>
        <taxon>Eukaryota</taxon>
        <taxon>Fungi</taxon>
        <taxon>Dikarya</taxon>
        <taxon>Basidiomycota</taxon>
        <taxon>Agaricomycotina</taxon>
        <taxon>Agaricomycetes</taxon>
        <taxon>Agaricomycetidae</taxon>
        <taxon>Agaricales</taxon>
        <taxon>Marasmiineae</taxon>
        <taxon>Omphalotaceae</taxon>
        <taxon>Lentinula</taxon>
    </lineage>
</organism>
<evidence type="ECO:0000256" key="1">
    <source>
        <dbReference type="SAM" id="SignalP"/>
    </source>
</evidence>
<proteinExistence type="predicted"/>
<evidence type="ECO:0008006" key="5">
    <source>
        <dbReference type="Google" id="ProtNLM"/>
    </source>
</evidence>
<reference evidence="2" key="1">
    <citation type="submission" date="2022-08" db="EMBL/GenBank/DDBJ databases">
        <title>A Global Phylogenomic Analysis of the Shiitake Genus Lentinula.</title>
        <authorList>
            <consortium name="DOE Joint Genome Institute"/>
            <person name="Sierra-Patev S."/>
            <person name="Min B."/>
            <person name="Naranjo-Ortiz M."/>
            <person name="Looney B."/>
            <person name="Konkel Z."/>
            <person name="Slot J.C."/>
            <person name="Sakamoto Y."/>
            <person name="Steenwyk J.L."/>
            <person name="Rokas A."/>
            <person name="Carro J."/>
            <person name="Camarero S."/>
            <person name="Ferreira P."/>
            <person name="Molpeceres G."/>
            <person name="Ruiz-Duenas F.J."/>
            <person name="Serrano A."/>
            <person name="Henrissat B."/>
            <person name="Drula E."/>
            <person name="Hughes K.W."/>
            <person name="Mata J.L."/>
            <person name="Ishikawa N.K."/>
            <person name="Vargas-Isla R."/>
            <person name="Ushijima S."/>
            <person name="Smith C.A."/>
            <person name="Ahrendt S."/>
            <person name="Andreopoulos W."/>
            <person name="He G."/>
            <person name="Labutti K."/>
            <person name="Lipzen A."/>
            <person name="Ng V."/>
            <person name="Riley R."/>
            <person name="Sandor L."/>
            <person name="Barry K."/>
            <person name="Martinez A.T."/>
            <person name="Xiao Y."/>
            <person name="Gibbons J.G."/>
            <person name="Terashima K."/>
            <person name="Grigoriev I.V."/>
            <person name="Hibbett D.S."/>
        </authorList>
    </citation>
    <scope>NUCLEOTIDE SEQUENCE</scope>
    <source>
        <strain evidence="2">JLM2183</strain>
    </source>
</reference>